<protein>
    <recommendedName>
        <fullName evidence="4">Aminotransferase-like plant mobile domain-containing protein</fullName>
    </recommendedName>
</protein>
<evidence type="ECO:0000313" key="3">
    <source>
        <dbReference type="Proteomes" id="UP000289738"/>
    </source>
</evidence>
<dbReference type="EMBL" id="SDMP01000007">
    <property type="protein sequence ID" value="RYR47068.1"/>
    <property type="molecule type" value="Genomic_DNA"/>
</dbReference>
<accession>A0A445C836</accession>
<dbReference type="AlphaFoldDB" id="A0A445C836"/>
<sequence>MWFRGLKDHLVLTDDIYIQSGRSACLVHLYRALCRTSRVDYKEIDGLLTLLLTWAWIRGITGSVLISLTDFILLLTLGDHWMICKKDRYIFVWETYAIDRIEPNVIPVDIRQYLVIWSTVVPLISFECCVLQQERDVGEAHGKVLTGPKNQDWSITHSFWIIKWMNRYSHYQGTYGVYLQLSDLVFQKNQEGNLVHNQENQQQQPPPLPLSPPLPHSQIQAQQEPEYFTSYILHTHFLDYFTPSISLYQQDIPTDQRVHPNGIASGRLSVDSSQNDDVMERIIQSRNLQRILMGLTQESNKAIDDEVDASATITPQNIYFNK</sequence>
<reference evidence="2 3" key="1">
    <citation type="submission" date="2019-01" db="EMBL/GenBank/DDBJ databases">
        <title>Sequencing of cultivated peanut Arachis hypogaea provides insights into genome evolution and oil improvement.</title>
        <authorList>
            <person name="Chen X."/>
        </authorList>
    </citation>
    <scope>NUCLEOTIDE SEQUENCE [LARGE SCALE GENOMIC DNA]</scope>
    <source>
        <strain evidence="3">cv. Fuhuasheng</strain>
        <tissue evidence="2">Leaves</tissue>
    </source>
</reference>
<gene>
    <name evidence="2" type="ORF">Ahy_A07g032983</name>
</gene>
<feature type="region of interest" description="Disordered" evidence="1">
    <location>
        <begin position="197"/>
        <end position="217"/>
    </location>
</feature>
<evidence type="ECO:0000313" key="2">
    <source>
        <dbReference type="EMBL" id="RYR47068.1"/>
    </source>
</evidence>
<name>A0A445C836_ARAHY</name>
<evidence type="ECO:0000256" key="1">
    <source>
        <dbReference type="SAM" id="MobiDB-lite"/>
    </source>
</evidence>
<proteinExistence type="predicted"/>
<keyword evidence="3" id="KW-1185">Reference proteome</keyword>
<feature type="compositionally biased region" description="Pro residues" evidence="1">
    <location>
        <begin position="204"/>
        <end position="215"/>
    </location>
</feature>
<organism evidence="2 3">
    <name type="scientific">Arachis hypogaea</name>
    <name type="common">Peanut</name>
    <dbReference type="NCBI Taxonomy" id="3818"/>
    <lineage>
        <taxon>Eukaryota</taxon>
        <taxon>Viridiplantae</taxon>
        <taxon>Streptophyta</taxon>
        <taxon>Embryophyta</taxon>
        <taxon>Tracheophyta</taxon>
        <taxon>Spermatophyta</taxon>
        <taxon>Magnoliopsida</taxon>
        <taxon>eudicotyledons</taxon>
        <taxon>Gunneridae</taxon>
        <taxon>Pentapetalae</taxon>
        <taxon>rosids</taxon>
        <taxon>fabids</taxon>
        <taxon>Fabales</taxon>
        <taxon>Fabaceae</taxon>
        <taxon>Papilionoideae</taxon>
        <taxon>50 kb inversion clade</taxon>
        <taxon>dalbergioids sensu lato</taxon>
        <taxon>Dalbergieae</taxon>
        <taxon>Pterocarpus clade</taxon>
        <taxon>Arachis</taxon>
    </lineage>
</organism>
<comment type="caution">
    <text evidence="2">The sequence shown here is derived from an EMBL/GenBank/DDBJ whole genome shotgun (WGS) entry which is preliminary data.</text>
</comment>
<evidence type="ECO:0008006" key="4">
    <source>
        <dbReference type="Google" id="ProtNLM"/>
    </source>
</evidence>
<dbReference type="Proteomes" id="UP000289738">
    <property type="component" value="Chromosome A07"/>
</dbReference>